<feature type="compositionally biased region" description="Basic and acidic residues" evidence="3">
    <location>
        <begin position="212"/>
        <end position="225"/>
    </location>
</feature>
<feature type="region of interest" description="Disordered" evidence="3">
    <location>
        <begin position="256"/>
        <end position="277"/>
    </location>
</feature>
<comment type="caution">
    <text evidence="4">The sequence shown here is derived from an EMBL/GenBank/DDBJ whole genome shotgun (WGS) entry which is preliminary data.</text>
</comment>
<name>A0A8S3Z4C8_9EUPU</name>
<accession>A0A8S3Z4C8</accession>
<evidence type="ECO:0000313" key="5">
    <source>
        <dbReference type="Proteomes" id="UP000678393"/>
    </source>
</evidence>
<keyword evidence="5" id="KW-1185">Reference proteome</keyword>
<dbReference type="InterPro" id="IPR039902">
    <property type="entry name" value="CCDC148/CCDC112"/>
</dbReference>
<dbReference type="AlphaFoldDB" id="A0A8S3Z4C8"/>
<dbReference type="PANTHER" id="PTHR21549:SF0">
    <property type="entry name" value="COILED-COIL DOMAIN-CONTAINING PROTEIN 112"/>
    <property type="match status" value="1"/>
</dbReference>
<feature type="non-terminal residue" evidence="4">
    <location>
        <position position="321"/>
    </location>
</feature>
<dbReference type="PANTHER" id="PTHR21549">
    <property type="entry name" value="MUTATED IN BLADDER CANCER 1"/>
    <property type="match status" value="1"/>
</dbReference>
<gene>
    <name evidence="4" type="ORF">CUNI_LOCUS8018</name>
</gene>
<sequence length="321" mass="39078">MKIKQQLEKMSYLIKRFQRELRDVKPTPEFVEKLKSMMEEIEEAIHSFKEQHRIKYDDLMRSEKTLYLELQQLERKFEAWNQATRTDNVASQAASSKIPTIVSDISKDLPPEVVAFDKFVQQSGGHQGGWDEQDHQTFLRYRNMYKGRIVFLDHVKPLLPLHTETEIREHEAWFQEYTFLYESKKYAVKKWREKKEEDKEDAISQVQSQLESQKEEDTKKHTLTAEEKAEKLNQINAWRVQKELEKAIKEERKIREEMEKKKQREEDRKHQLETKRKVEEFQKQKHIEEEVLAMINEERKREENERRREIIAKEISRFRNR</sequence>
<evidence type="ECO:0008006" key="6">
    <source>
        <dbReference type="Google" id="ProtNLM"/>
    </source>
</evidence>
<feature type="coiled-coil region" evidence="2">
    <location>
        <begin position="31"/>
        <end position="83"/>
    </location>
</feature>
<evidence type="ECO:0000313" key="4">
    <source>
        <dbReference type="EMBL" id="CAG5122460.1"/>
    </source>
</evidence>
<protein>
    <recommendedName>
        <fullName evidence="6">Coiled-coil domain-containing protein 112</fullName>
    </recommendedName>
</protein>
<organism evidence="4 5">
    <name type="scientific">Candidula unifasciata</name>
    <dbReference type="NCBI Taxonomy" id="100452"/>
    <lineage>
        <taxon>Eukaryota</taxon>
        <taxon>Metazoa</taxon>
        <taxon>Spiralia</taxon>
        <taxon>Lophotrochozoa</taxon>
        <taxon>Mollusca</taxon>
        <taxon>Gastropoda</taxon>
        <taxon>Heterobranchia</taxon>
        <taxon>Euthyneura</taxon>
        <taxon>Panpulmonata</taxon>
        <taxon>Eupulmonata</taxon>
        <taxon>Stylommatophora</taxon>
        <taxon>Helicina</taxon>
        <taxon>Helicoidea</taxon>
        <taxon>Geomitridae</taxon>
        <taxon>Candidula</taxon>
    </lineage>
</organism>
<evidence type="ECO:0000256" key="1">
    <source>
        <dbReference type="ARBA" id="ARBA00023054"/>
    </source>
</evidence>
<feature type="non-terminal residue" evidence="4">
    <location>
        <position position="1"/>
    </location>
</feature>
<evidence type="ECO:0000256" key="3">
    <source>
        <dbReference type="SAM" id="MobiDB-lite"/>
    </source>
</evidence>
<dbReference type="Proteomes" id="UP000678393">
    <property type="component" value="Unassembled WGS sequence"/>
</dbReference>
<dbReference type="EMBL" id="CAJHNH020001296">
    <property type="protein sequence ID" value="CAG5122460.1"/>
    <property type="molecule type" value="Genomic_DNA"/>
</dbReference>
<dbReference type="OrthoDB" id="2152435at2759"/>
<evidence type="ECO:0000256" key="2">
    <source>
        <dbReference type="SAM" id="Coils"/>
    </source>
</evidence>
<reference evidence="4" key="1">
    <citation type="submission" date="2021-04" db="EMBL/GenBank/DDBJ databases">
        <authorList>
            <consortium name="Molecular Ecology Group"/>
        </authorList>
    </citation>
    <scope>NUCLEOTIDE SEQUENCE</scope>
</reference>
<proteinExistence type="predicted"/>
<keyword evidence="1 2" id="KW-0175">Coiled coil</keyword>
<feature type="region of interest" description="Disordered" evidence="3">
    <location>
        <begin position="197"/>
        <end position="225"/>
    </location>
</feature>